<keyword evidence="4" id="KW-1185">Reference proteome</keyword>
<evidence type="ECO:0000313" key="4">
    <source>
        <dbReference type="Proteomes" id="UP000559256"/>
    </source>
</evidence>
<gene>
    <name evidence="3" type="ORF">D9758_000706</name>
</gene>
<dbReference type="CDD" id="cd00161">
    <property type="entry name" value="beta-trefoil_Ricin-like"/>
    <property type="match status" value="1"/>
</dbReference>
<dbReference type="AlphaFoldDB" id="A0A8H5LXJ9"/>
<comment type="caution">
    <text evidence="3">The sequence shown here is derived from an EMBL/GenBank/DDBJ whole genome shotgun (WGS) entry which is preliminary data.</text>
</comment>
<proteinExistence type="predicted"/>
<sequence>MVRSTIFALIGAAVVGAAPLYRRVTLDQAATAEAQQRDDTATRAVTAAEITTSDGQCLTVDPLSGDFRENLIPIQFAACNGSQSQQWDVITEGKHITNQPGFALIVSSLTNGCLNFDPRRAAGDQVILFSCGGRADGEGQVTDSQLFTFDGNLGPAPLTPQNGKNAVCLTSGGKRLDQASCDPKTAAANELFTIGAGSGSASSGSSASPDSTDSVSDPCPTEVTVTVTAAPQSVTAAPQSTSEAASAPTSAVQAVTTSSVASQTTAAAPPKGTTVLDQAATEEAQQRDDTATRAFSGVQVKTSDGQCLSVDANSGDFRENLIPITVGACDGSDGQKFDVITAGKHNNVAGTALVASTLTQGCLNFDPRRAAGNQVLLFSCGGRADGGGAVTNSQLFTFKGGDAAIPLAPTNVQNTCLVNKNGLLDTTNCDTANPSADELFTFAA</sequence>
<protein>
    <recommendedName>
        <fullName evidence="5">Ricin B lectin domain-containing protein</fullName>
    </recommendedName>
</protein>
<reference evidence="3 4" key="1">
    <citation type="journal article" date="2020" name="ISME J.">
        <title>Uncovering the hidden diversity of litter-decomposition mechanisms in mushroom-forming fungi.</title>
        <authorList>
            <person name="Floudas D."/>
            <person name="Bentzer J."/>
            <person name="Ahren D."/>
            <person name="Johansson T."/>
            <person name="Persson P."/>
            <person name="Tunlid A."/>
        </authorList>
    </citation>
    <scope>NUCLEOTIDE SEQUENCE [LARGE SCALE GENOMIC DNA]</scope>
    <source>
        <strain evidence="3 4">CBS 291.85</strain>
    </source>
</reference>
<dbReference type="SUPFAM" id="SSF50370">
    <property type="entry name" value="Ricin B-like lectins"/>
    <property type="match status" value="2"/>
</dbReference>
<feature type="region of interest" description="Disordered" evidence="1">
    <location>
        <begin position="197"/>
        <end position="220"/>
    </location>
</feature>
<dbReference type="EMBL" id="JAACJM010000003">
    <property type="protein sequence ID" value="KAF5373745.1"/>
    <property type="molecule type" value="Genomic_DNA"/>
</dbReference>
<organism evidence="3 4">
    <name type="scientific">Tetrapyrgos nigripes</name>
    <dbReference type="NCBI Taxonomy" id="182062"/>
    <lineage>
        <taxon>Eukaryota</taxon>
        <taxon>Fungi</taxon>
        <taxon>Dikarya</taxon>
        <taxon>Basidiomycota</taxon>
        <taxon>Agaricomycotina</taxon>
        <taxon>Agaricomycetes</taxon>
        <taxon>Agaricomycetidae</taxon>
        <taxon>Agaricales</taxon>
        <taxon>Marasmiineae</taxon>
        <taxon>Marasmiaceae</taxon>
        <taxon>Tetrapyrgos</taxon>
    </lineage>
</organism>
<name>A0A8H5LXJ9_9AGAR</name>
<dbReference type="Proteomes" id="UP000559256">
    <property type="component" value="Unassembled WGS sequence"/>
</dbReference>
<feature type="signal peptide" evidence="2">
    <location>
        <begin position="1"/>
        <end position="17"/>
    </location>
</feature>
<dbReference type="Gene3D" id="2.80.10.50">
    <property type="match status" value="2"/>
</dbReference>
<evidence type="ECO:0000256" key="2">
    <source>
        <dbReference type="SAM" id="SignalP"/>
    </source>
</evidence>
<dbReference type="OrthoDB" id="5383818at2759"/>
<evidence type="ECO:0000256" key="1">
    <source>
        <dbReference type="SAM" id="MobiDB-lite"/>
    </source>
</evidence>
<dbReference type="PROSITE" id="PS50231">
    <property type="entry name" value="RICIN_B_LECTIN"/>
    <property type="match status" value="2"/>
</dbReference>
<feature type="compositionally biased region" description="Low complexity" evidence="1">
    <location>
        <begin position="199"/>
        <end position="220"/>
    </location>
</feature>
<keyword evidence="2" id="KW-0732">Signal</keyword>
<dbReference type="InterPro" id="IPR035992">
    <property type="entry name" value="Ricin_B-like_lectins"/>
</dbReference>
<evidence type="ECO:0000313" key="3">
    <source>
        <dbReference type="EMBL" id="KAF5373745.1"/>
    </source>
</evidence>
<accession>A0A8H5LXJ9</accession>
<feature type="chain" id="PRO_5034655207" description="Ricin B lectin domain-containing protein" evidence="2">
    <location>
        <begin position="18"/>
        <end position="444"/>
    </location>
</feature>
<evidence type="ECO:0008006" key="5">
    <source>
        <dbReference type="Google" id="ProtNLM"/>
    </source>
</evidence>